<dbReference type="InterPro" id="IPR017850">
    <property type="entry name" value="Alkaline_phosphatase_core_sf"/>
</dbReference>
<dbReference type="PANTHER" id="PTHR10151">
    <property type="entry name" value="ECTONUCLEOTIDE PYROPHOSPHATASE/PHOSPHODIESTERASE"/>
    <property type="match status" value="1"/>
</dbReference>
<dbReference type="GO" id="GO:0055120">
    <property type="term" value="C:striated muscle dense body"/>
    <property type="evidence" value="ECO:0007669"/>
    <property type="project" value="TreeGrafter"/>
</dbReference>
<organism evidence="2 3">
    <name type="scientific">Mesorhabditis spiculigera</name>
    <dbReference type="NCBI Taxonomy" id="96644"/>
    <lineage>
        <taxon>Eukaryota</taxon>
        <taxon>Metazoa</taxon>
        <taxon>Ecdysozoa</taxon>
        <taxon>Nematoda</taxon>
        <taxon>Chromadorea</taxon>
        <taxon>Rhabditida</taxon>
        <taxon>Rhabditina</taxon>
        <taxon>Rhabditomorpha</taxon>
        <taxon>Rhabditoidea</taxon>
        <taxon>Rhabditidae</taxon>
        <taxon>Mesorhabditinae</taxon>
        <taxon>Mesorhabditis</taxon>
    </lineage>
</organism>
<dbReference type="GO" id="GO:0031674">
    <property type="term" value="C:I band"/>
    <property type="evidence" value="ECO:0007669"/>
    <property type="project" value="TreeGrafter"/>
</dbReference>
<name>A0AA36FTP1_9BILA</name>
<evidence type="ECO:0000313" key="3">
    <source>
        <dbReference type="Proteomes" id="UP001177023"/>
    </source>
</evidence>
<keyword evidence="3" id="KW-1185">Reference proteome</keyword>
<reference evidence="2" key="1">
    <citation type="submission" date="2023-06" db="EMBL/GenBank/DDBJ databases">
        <authorList>
            <person name="Delattre M."/>
        </authorList>
    </citation>
    <scope>NUCLEOTIDE SEQUENCE</scope>
    <source>
        <strain evidence="2">AF72</strain>
    </source>
</reference>
<proteinExistence type="predicted"/>
<dbReference type="InterPro" id="IPR002591">
    <property type="entry name" value="Phosphodiest/P_Trfase"/>
</dbReference>
<dbReference type="CDD" id="cd16018">
    <property type="entry name" value="Enpp"/>
    <property type="match status" value="1"/>
</dbReference>
<dbReference type="PANTHER" id="PTHR10151:SF114">
    <property type="entry name" value="ECTONUCLEOTIDE PYROPHOSPHATASE_PHOSPHODIESTERASE C27A7.3"/>
    <property type="match status" value="1"/>
</dbReference>
<evidence type="ECO:0000256" key="1">
    <source>
        <dbReference type="SAM" id="MobiDB-lite"/>
    </source>
</evidence>
<dbReference type="Gene3D" id="3.40.720.10">
    <property type="entry name" value="Alkaline Phosphatase, subunit A"/>
    <property type="match status" value="1"/>
</dbReference>
<gene>
    <name evidence="2" type="ORF">MSPICULIGERA_LOCUS5443</name>
</gene>
<evidence type="ECO:0000313" key="2">
    <source>
        <dbReference type="EMBL" id="CAJ0566860.1"/>
    </source>
</evidence>
<dbReference type="GO" id="GO:0016529">
    <property type="term" value="C:sarcoplasmic reticulum"/>
    <property type="evidence" value="ECO:0007669"/>
    <property type="project" value="TreeGrafter"/>
</dbReference>
<dbReference type="Proteomes" id="UP001177023">
    <property type="component" value="Unassembled WGS sequence"/>
</dbReference>
<dbReference type="EMBL" id="CATQJA010001337">
    <property type="protein sequence ID" value="CAJ0566860.1"/>
    <property type="molecule type" value="Genomic_DNA"/>
</dbReference>
<dbReference type="Pfam" id="PF01663">
    <property type="entry name" value="Phosphodiest"/>
    <property type="match status" value="1"/>
</dbReference>
<protein>
    <submittedName>
        <fullName evidence="2">Uncharacterized protein</fullName>
    </submittedName>
</protein>
<feature type="region of interest" description="Disordered" evidence="1">
    <location>
        <begin position="66"/>
        <end position="87"/>
    </location>
</feature>
<dbReference type="SUPFAM" id="SSF53649">
    <property type="entry name" value="Alkaline phosphatase-like"/>
    <property type="match status" value="1"/>
</dbReference>
<sequence length="475" mass="52885">MADSLAVPPADFNWADAGLVNPLKSGGSSPGSTLLDVDFFDPKGPQTVTSSAAFLERDLEQLGLSTTTSSKQLPGSIQNSDPLRMPTQQTAKPTKAIVIDGFPKVSTQPLPAANFQRANPVPLGAAKYAWHYETLGADEDGKCDPDKTPLVIFSMDGLAKDYFDRGILRNFDFIAERGVKAEGVFPSFQSKTFPNHMSIATGLYPGFHGVVDAWMYDPRIKARPVDIRKPSPTERQFYDSGEPFWTTFHRQTGKKVACFQFPGCPHYPESPFITEPYQPNRQMSEVFGWVLEQLAKPSADRPSLILGYMDEPDATRHGFKGDSYEVRTVLERLDTEMAKFLNELYQTGRLGCTNFAFLSDHGFMDVRRTVDLNGYDFRGEQTLPGVVTRIHRGENGPLPSAYFEKAKCERPRDGFKIYDKKLLPPRLHFSDHPRVGDIFLLSEPGVEFKVLEPGKDVLGSNHGWDYLAPEAGTCP</sequence>
<feature type="non-terminal residue" evidence="2">
    <location>
        <position position="1"/>
    </location>
</feature>
<dbReference type="AlphaFoldDB" id="A0AA36FTP1"/>
<accession>A0AA36FTP1</accession>
<comment type="caution">
    <text evidence="2">The sequence shown here is derived from an EMBL/GenBank/DDBJ whole genome shotgun (WGS) entry which is preliminary data.</text>
</comment>